<name>A0ABN2U339_9MICO</name>
<evidence type="ECO:0000256" key="4">
    <source>
        <dbReference type="PROSITE-ProRule" id="PRU00335"/>
    </source>
</evidence>
<evidence type="ECO:0000256" key="2">
    <source>
        <dbReference type="ARBA" id="ARBA00023125"/>
    </source>
</evidence>
<gene>
    <name evidence="6" type="primary">mftR</name>
    <name evidence="6" type="ORF">GCM10009819_07460</name>
</gene>
<keyword evidence="2 4" id="KW-0238">DNA-binding</keyword>
<dbReference type="Gene3D" id="1.10.357.10">
    <property type="entry name" value="Tetracycline Repressor, domain 2"/>
    <property type="match status" value="1"/>
</dbReference>
<dbReference type="PANTHER" id="PTHR30055:SF238">
    <property type="entry name" value="MYCOFACTOCIN BIOSYNTHESIS TRANSCRIPTIONAL REGULATOR MFTR-RELATED"/>
    <property type="match status" value="1"/>
</dbReference>
<feature type="domain" description="HTH tetR-type" evidence="5">
    <location>
        <begin position="16"/>
        <end position="76"/>
    </location>
</feature>
<keyword evidence="7" id="KW-1185">Reference proteome</keyword>
<dbReference type="Proteomes" id="UP001501196">
    <property type="component" value="Unassembled WGS sequence"/>
</dbReference>
<reference evidence="6 7" key="1">
    <citation type="journal article" date="2019" name="Int. J. Syst. Evol. Microbiol.">
        <title>The Global Catalogue of Microorganisms (GCM) 10K type strain sequencing project: providing services to taxonomists for standard genome sequencing and annotation.</title>
        <authorList>
            <consortium name="The Broad Institute Genomics Platform"/>
            <consortium name="The Broad Institute Genome Sequencing Center for Infectious Disease"/>
            <person name="Wu L."/>
            <person name="Ma J."/>
        </authorList>
    </citation>
    <scope>NUCLEOTIDE SEQUENCE [LARGE SCALE GENOMIC DNA]</scope>
    <source>
        <strain evidence="6 7">JCM 15672</strain>
    </source>
</reference>
<evidence type="ECO:0000313" key="6">
    <source>
        <dbReference type="EMBL" id="GAA2026737.1"/>
    </source>
</evidence>
<evidence type="ECO:0000256" key="3">
    <source>
        <dbReference type="ARBA" id="ARBA00023163"/>
    </source>
</evidence>
<protein>
    <submittedName>
        <fullName evidence="6">Mycofactocin system transcriptional regulator</fullName>
    </submittedName>
</protein>
<evidence type="ECO:0000259" key="5">
    <source>
        <dbReference type="PROSITE" id="PS50977"/>
    </source>
</evidence>
<dbReference type="PROSITE" id="PS50977">
    <property type="entry name" value="HTH_TETR_2"/>
    <property type="match status" value="1"/>
</dbReference>
<dbReference type="RefSeq" id="WP_344369556.1">
    <property type="nucleotide sequence ID" value="NZ_BAAAPW010000001.1"/>
</dbReference>
<proteinExistence type="predicted"/>
<keyword evidence="3" id="KW-0804">Transcription</keyword>
<dbReference type="Gene3D" id="1.10.10.60">
    <property type="entry name" value="Homeodomain-like"/>
    <property type="match status" value="1"/>
</dbReference>
<organism evidence="6 7">
    <name type="scientific">Agromyces tropicus</name>
    <dbReference type="NCBI Taxonomy" id="555371"/>
    <lineage>
        <taxon>Bacteria</taxon>
        <taxon>Bacillati</taxon>
        <taxon>Actinomycetota</taxon>
        <taxon>Actinomycetes</taxon>
        <taxon>Micrococcales</taxon>
        <taxon>Microbacteriaceae</taxon>
        <taxon>Agromyces</taxon>
    </lineage>
</organism>
<dbReference type="InterPro" id="IPR041347">
    <property type="entry name" value="MftR_C"/>
</dbReference>
<dbReference type="Pfam" id="PF00440">
    <property type="entry name" value="TetR_N"/>
    <property type="match status" value="1"/>
</dbReference>
<dbReference type="PANTHER" id="PTHR30055">
    <property type="entry name" value="HTH-TYPE TRANSCRIPTIONAL REGULATOR RUTR"/>
    <property type="match status" value="1"/>
</dbReference>
<dbReference type="InterPro" id="IPR009057">
    <property type="entry name" value="Homeodomain-like_sf"/>
</dbReference>
<feature type="DNA-binding region" description="H-T-H motif" evidence="4">
    <location>
        <begin position="39"/>
        <end position="58"/>
    </location>
</feature>
<evidence type="ECO:0000256" key="1">
    <source>
        <dbReference type="ARBA" id="ARBA00023015"/>
    </source>
</evidence>
<dbReference type="EMBL" id="BAAAPW010000001">
    <property type="protein sequence ID" value="GAA2026737.1"/>
    <property type="molecule type" value="Genomic_DNA"/>
</dbReference>
<comment type="caution">
    <text evidence="6">The sequence shown here is derived from an EMBL/GenBank/DDBJ whole genome shotgun (WGS) entry which is preliminary data.</text>
</comment>
<dbReference type="Pfam" id="PF17754">
    <property type="entry name" value="TetR_C_14"/>
    <property type="match status" value="1"/>
</dbReference>
<keyword evidence="1" id="KW-0805">Transcription regulation</keyword>
<evidence type="ECO:0000313" key="7">
    <source>
        <dbReference type="Proteomes" id="UP001501196"/>
    </source>
</evidence>
<accession>A0ABN2U339</accession>
<dbReference type="SUPFAM" id="SSF46689">
    <property type="entry name" value="Homeodomain-like"/>
    <property type="match status" value="1"/>
</dbReference>
<sequence length="219" mass="24548">MTQAGTVQRRRGRAQVTDRGELGRIGLDLMIERGFDAVSVEDIASAAGIARRTYFSYFSSKSEVVWGDFDGLLARFRADLDGTDTATSAIESIREAVRRFNRIPDAEIVRHRRRMRMIIETPQLVAHSAVRYADWRAVIVDYLARRERVARSSVVPVAVSWACLGVSMAAYEQWVAEPDADLATLIDEAFRGLRDAFAEVLDPDPAQPRASAERRPPDH</sequence>
<dbReference type="InterPro" id="IPR050109">
    <property type="entry name" value="HTH-type_TetR-like_transc_reg"/>
</dbReference>
<dbReference type="InterPro" id="IPR001647">
    <property type="entry name" value="HTH_TetR"/>
</dbReference>